<dbReference type="Pfam" id="PF04542">
    <property type="entry name" value="Sigma70_r2"/>
    <property type="match status" value="1"/>
</dbReference>
<evidence type="ECO:0000256" key="1">
    <source>
        <dbReference type="ARBA" id="ARBA00010641"/>
    </source>
</evidence>
<dbReference type="InterPro" id="IPR036388">
    <property type="entry name" value="WH-like_DNA-bd_sf"/>
</dbReference>
<accession>A0ABW8Z6N1</accession>
<dbReference type="SUPFAM" id="SSF88659">
    <property type="entry name" value="Sigma3 and sigma4 domains of RNA polymerase sigma factors"/>
    <property type="match status" value="1"/>
</dbReference>
<keyword evidence="2" id="KW-0805">Transcription regulation</keyword>
<evidence type="ECO:0000313" key="7">
    <source>
        <dbReference type="EMBL" id="MFL9878707.1"/>
    </source>
</evidence>
<dbReference type="Proteomes" id="UP001629214">
    <property type="component" value="Unassembled WGS sequence"/>
</dbReference>
<feature type="domain" description="RNA polymerase sigma-70 region 2" evidence="5">
    <location>
        <begin position="16"/>
        <end position="88"/>
    </location>
</feature>
<evidence type="ECO:0000313" key="8">
    <source>
        <dbReference type="Proteomes" id="UP001629214"/>
    </source>
</evidence>
<sequence length="177" mass="20083">MAATDSSMLHVQSLYSHHGWLLAWLRRKLGHVSGNADAADLAQDTFVRIIVAHKREQSTDLTLQALREPRAYLTTVASRVLFNHYRRLSLEQAYLQALEQLPEIHAPSPEERLLILETLNEIDAMLHTLPGQARSAFLLSQLEGMSYANIAVKLNVSLRTVKRYMAQAFEECIMQES</sequence>
<feature type="domain" description="RNA polymerase sigma factor 70 region 4 type 2" evidence="6">
    <location>
        <begin position="120"/>
        <end position="172"/>
    </location>
</feature>
<dbReference type="NCBIfam" id="NF009180">
    <property type="entry name" value="PRK12528.1"/>
    <property type="match status" value="1"/>
</dbReference>
<evidence type="ECO:0000259" key="6">
    <source>
        <dbReference type="Pfam" id="PF08281"/>
    </source>
</evidence>
<organism evidence="7 8">
    <name type="scientific">Herbaspirillum rhizosphaerae</name>
    <dbReference type="NCBI Taxonomy" id="346179"/>
    <lineage>
        <taxon>Bacteria</taxon>
        <taxon>Pseudomonadati</taxon>
        <taxon>Pseudomonadota</taxon>
        <taxon>Betaproteobacteria</taxon>
        <taxon>Burkholderiales</taxon>
        <taxon>Oxalobacteraceae</taxon>
        <taxon>Herbaspirillum</taxon>
    </lineage>
</organism>
<proteinExistence type="inferred from homology"/>
<dbReference type="EMBL" id="JAQQFR010000005">
    <property type="protein sequence ID" value="MFL9878707.1"/>
    <property type="molecule type" value="Genomic_DNA"/>
</dbReference>
<dbReference type="InterPro" id="IPR013325">
    <property type="entry name" value="RNA_pol_sigma_r2"/>
</dbReference>
<dbReference type="PANTHER" id="PTHR43133">
    <property type="entry name" value="RNA POLYMERASE ECF-TYPE SIGMA FACTO"/>
    <property type="match status" value="1"/>
</dbReference>
<dbReference type="NCBIfam" id="NF007232">
    <property type="entry name" value="PRK09651.1"/>
    <property type="match status" value="1"/>
</dbReference>
<dbReference type="InterPro" id="IPR013324">
    <property type="entry name" value="RNA_pol_sigma_r3/r4-like"/>
</dbReference>
<dbReference type="PANTHER" id="PTHR43133:SF63">
    <property type="entry name" value="RNA POLYMERASE SIGMA FACTOR FECI-RELATED"/>
    <property type="match status" value="1"/>
</dbReference>
<keyword evidence="8" id="KW-1185">Reference proteome</keyword>
<keyword evidence="4" id="KW-0804">Transcription</keyword>
<evidence type="ECO:0000256" key="4">
    <source>
        <dbReference type="ARBA" id="ARBA00023163"/>
    </source>
</evidence>
<gene>
    <name evidence="7" type="ORF">PQR63_09955</name>
</gene>
<name>A0ABW8Z6N1_9BURK</name>
<evidence type="ECO:0000256" key="3">
    <source>
        <dbReference type="ARBA" id="ARBA00023082"/>
    </source>
</evidence>
<evidence type="ECO:0000256" key="2">
    <source>
        <dbReference type="ARBA" id="ARBA00023015"/>
    </source>
</evidence>
<dbReference type="InterPro" id="IPR014284">
    <property type="entry name" value="RNA_pol_sigma-70_dom"/>
</dbReference>
<dbReference type="Gene3D" id="1.10.10.10">
    <property type="entry name" value="Winged helix-like DNA-binding domain superfamily/Winged helix DNA-binding domain"/>
    <property type="match status" value="1"/>
</dbReference>
<keyword evidence="3" id="KW-0731">Sigma factor</keyword>
<comment type="similarity">
    <text evidence="1">Belongs to the sigma-70 factor family. ECF subfamily.</text>
</comment>
<dbReference type="InterPro" id="IPR013249">
    <property type="entry name" value="RNA_pol_sigma70_r4_t2"/>
</dbReference>
<dbReference type="InterPro" id="IPR039425">
    <property type="entry name" value="RNA_pol_sigma-70-like"/>
</dbReference>
<dbReference type="NCBIfam" id="TIGR02937">
    <property type="entry name" value="sigma70-ECF"/>
    <property type="match status" value="1"/>
</dbReference>
<comment type="caution">
    <text evidence="7">The sequence shown here is derived from an EMBL/GenBank/DDBJ whole genome shotgun (WGS) entry which is preliminary data.</text>
</comment>
<dbReference type="Pfam" id="PF08281">
    <property type="entry name" value="Sigma70_r4_2"/>
    <property type="match status" value="1"/>
</dbReference>
<dbReference type="Gene3D" id="1.10.1740.10">
    <property type="match status" value="1"/>
</dbReference>
<reference evidence="7 8" key="1">
    <citation type="journal article" date="2024" name="Chem. Sci.">
        <title>Discovery of megapolipeptins by genome mining of a Burkholderiales bacteria collection.</title>
        <authorList>
            <person name="Paulo B.S."/>
            <person name="Recchia M.J.J."/>
            <person name="Lee S."/>
            <person name="Fergusson C.H."/>
            <person name="Romanowski S.B."/>
            <person name="Hernandez A."/>
            <person name="Krull N."/>
            <person name="Liu D.Y."/>
            <person name="Cavanagh H."/>
            <person name="Bos A."/>
            <person name="Gray C.A."/>
            <person name="Murphy B.T."/>
            <person name="Linington R.G."/>
            <person name="Eustaquio A.S."/>
        </authorList>
    </citation>
    <scope>NUCLEOTIDE SEQUENCE [LARGE SCALE GENOMIC DNA]</scope>
    <source>
        <strain evidence="7 8">RL21-008-BIB-B</strain>
    </source>
</reference>
<protein>
    <submittedName>
        <fullName evidence="7">Sigma-70 family RNA polymerase sigma factor</fullName>
    </submittedName>
</protein>
<dbReference type="InterPro" id="IPR007627">
    <property type="entry name" value="RNA_pol_sigma70_r2"/>
</dbReference>
<dbReference type="SUPFAM" id="SSF88946">
    <property type="entry name" value="Sigma2 domain of RNA polymerase sigma factors"/>
    <property type="match status" value="1"/>
</dbReference>
<dbReference type="RefSeq" id="WP_408167706.1">
    <property type="nucleotide sequence ID" value="NZ_JAQQFR010000005.1"/>
</dbReference>
<evidence type="ECO:0000259" key="5">
    <source>
        <dbReference type="Pfam" id="PF04542"/>
    </source>
</evidence>